<evidence type="ECO:0000313" key="2">
    <source>
        <dbReference type="Proteomes" id="UP001500755"/>
    </source>
</evidence>
<dbReference type="InterPro" id="IPR029058">
    <property type="entry name" value="AB_hydrolase_fold"/>
</dbReference>
<gene>
    <name evidence="1" type="ORF">GCM10009755_26590</name>
</gene>
<name>A0ABN2TN69_9MICO</name>
<keyword evidence="2" id="KW-1185">Reference proteome</keyword>
<dbReference type="Proteomes" id="UP001500755">
    <property type="component" value="Unassembled WGS sequence"/>
</dbReference>
<dbReference type="RefSeq" id="WP_344310460.1">
    <property type="nucleotide sequence ID" value="NZ_BAAANO010000031.1"/>
</dbReference>
<dbReference type="SUPFAM" id="SSF53474">
    <property type="entry name" value="alpha/beta-Hydrolases"/>
    <property type="match status" value="1"/>
</dbReference>
<evidence type="ECO:0000313" key="1">
    <source>
        <dbReference type="EMBL" id="GAA2013609.1"/>
    </source>
</evidence>
<accession>A0ABN2TN69</accession>
<comment type="caution">
    <text evidence="1">The sequence shown here is derived from an EMBL/GenBank/DDBJ whole genome shotgun (WGS) entry which is preliminary data.</text>
</comment>
<sequence length="277" mass="27288">MTSVVQDSSVEPRAVETAVPAAGAIETAAFEIAAGANPRGTVVVLGGRGERPGVYARFGKRIAFDAYPVRVVTGAAEDPAAARTTAEALLTDASLPSPKFLVGSDAGAVLALQIASGAGRVEGAEAPTGDAGASSDLAGVVVAGLPVGDSAAAGAGAPDAADLTDDATVRSACPVHQGVLADEENLTPGALAQALPEGLELPDAGAVGVPVLAFLGEADAVIDVDAAEAWLGSVPDVRVVRAPGGLHDVLNDKIHRSVAATTVLFLEDLKNGGPVLG</sequence>
<protein>
    <recommendedName>
        <fullName evidence="3">Lysophospholipase, alpha-beta hydrolase superfamily</fullName>
    </recommendedName>
</protein>
<organism evidence="1 2">
    <name type="scientific">Brevibacterium samyangense</name>
    <dbReference type="NCBI Taxonomy" id="366888"/>
    <lineage>
        <taxon>Bacteria</taxon>
        <taxon>Bacillati</taxon>
        <taxon>Actinomycetota</taxon>
        <taxon>Actinomycetes</taxon>
        <taxon>Micrococcales</taxon>
        <taxon>Brevibacteriaceae</taxon>
        <taxon>Brevibacterium</taxon>
    </lineage>
</organism>
<dbReference type="Gene3D" id="3.40.50.1820">
    <property type="entry name" value="alpha/beta hydrolase"/>
    <property type="match status" value="1"/>
</dbReference>
<reference evidence="1 2" key="1">
    <citation type="journal article" date="2019" name="Int. J. Syst. Evol. Microbiol.">
        <title>The Global Catalogue of Microorganisms (GCM) 10K type strain sequencing project: providing services to taxonomists for standard genome sequencing and annotation.</title>
        <authorList>
            <consortium name="The Broad Institute Genomics Platform"/>
            <consortium name="The Broad Institute Genome Sequencing Center for Infectious Disease"/>
            <person name="Wu L."/>
            <person name="Ma J."/>
        </authorList>
    </citation>
    <scope>NUCLEOTIDE SEQUENCE [LARGE SCALE GENOMIC DNA]</scope>
    <source>
        <strain evidence="1 2">JCM 14546</strain>
    </source>
</reference>
<dbReference type="EMBL" id="BAAANO010000031">
    <property type="protein sequence ID" value="GAA2013609.1"/>
    <property type="molecule type" value="Genomic_DNA"/>
</dbReference>
<proteinExistence type="predicted"/>
<evidence type="ECO:0008006" key="3">
    <source>
        <dbReference type="Google" id="ProtNLM"/>
    </source>
</evidence>